<comment type="caution">
    <text evidence="2">The sequence shown here is derived from an EMBL/GenBank/DDBJ whole genome shotgun (WGS) entry which is preliminary data.</text>
</comment>
<sequence length="459" mass="53508">MGMKLKRLNITKVQIYTQQNLAETGKKNPFHHTRRLQRNILSVEPGITRYTSTANSIVEVFNLFVTTAMKQNICIYTNEEAQRAYNRYNNIHLDKPKVCKELTVIELNVYIGVLLMDGALHCRKESVMDMWSTDEATRRNIFTASIPGDRFAAISRFIRVDDKNTTPDRKETDKLAAIRDIWDSFVEKCTVRKNKADTPHELKVMANRPVHSSEFAFTKDITMVSYTPKKNRMVHLLSTQHFNNSISDEPHSKPIIVVDYNHTKRVVDTADKLVREYSCARRRRTLNGNSQTNLENCFVVDYNHTKRVVDTADKLVREYSCARRTLRWPFRLFMNILDIAALNAYIIFREKNSQWQFSNKSRKLFVEPNMKERLPNAKNIPHLQRALVACRIQIPTKEQQHSELETRCKGGHCILCPRAGDKKSKVRCSICSNFVCNEHRKEEKKIICLRRHDKDDSDD</sequence>
<dbReference type="AlphaFoldDB" id="A0AAW1JX64"/>
<dbReference type="Proteomes" id="UP001458880">
    <property type="component" value="Unassembled WGS sequence"/>
</dbReference>
<feature type="domain" description="PiggyBac transposable element-derived protein" evidence="1">
    <location>
        <begin position="58"/>
        <end position="189"/>
    </location>
</feature>
<keyword evidence="3" id="KW-1185">Reference proteome</keyword>
<organism evidence="2 3">
    <name type="scientific">Popillia japonica</name>
    <name type="common">Japanese beetle</name>
    <dbReference type="NCBI Taxonomy" id="7064"/>
    <lineage>
        <taxon>Eukaryota</taxon>
        <taxon>Metazoa</taxon>
        <taxon>Ecdysozoa</taxon>
        <taxon>Arthropoda</taxon>
        <taxon>Hexapoda</taxon>
        <taxon>Insecta</taxon>
        <taxon>Pterygota</taxon>
        <taxon>Neoptera</taxon>
        <taxon>Endopterygota</taxon>
        <taxon>Coleoptera</taxon>
        <taxon>Polyphaga</taxon>
        <taxon>Scarabaeiformia</taxon>
        <taxon>Scarabaeidae</taxon>
        <taxon>Rutelinae</taxon>
        <taxon>Popillia</taxon>
    </lineage>
</organism>
<dbReference type="PANTHER" id="PTHR46599:SF6">
    <property type="entry name" value="DUAL SPECIFICITY PHOSPHATASE 26"/>
    <property type="match status" value="1"/>
</dbReference>
<feature type="domain" description="PiggyBac transposable element-derived protein" evidence="1">
    <location>
        <begin position="296"/>
        <end position="345"/>
    </location>
</feature>
<dbReference type="Pfam" id="PF13843">
    <property type="entry name" value="DDE_Tnp_1_7"/>
    <property type="match status" value="3"/>
</dbReference>
<proteinExistence type="predicted"/>
<evidence type="ECO:0000313" key="3">
    <source>
        <dbReference type="Proteomes" id="UP001458880"/>
    </source>
</evidence>
<accession>A0AAW1JX64</accession>
<dbReference type="PANTHER" id="PTHR46599">
    <property type="entry name" value="PIGGYBAC TRANSPOSABLE ELEMENT-DERIVED PROTEIN 4"/>
    <property type="match status" value="1"/>
</dbReference>
<reference evidence="2 3" key="1">
    <citation type="journal article" date="2024" name="BMC Genomics">
        <title>De novo assembly and annotation of Popillia japonica's genome with initial clues to its potential as an invasive pest.</title>
        <authorList>
            <person name="Cucini C."/>
            <person name="Boschi S."/>
            <person name="Funari R."/>
            <person name="Cardaioli E."/>
            <person name="Iannotti N."/>
            <person name="Marturano G."/>
            <person name="Paoli F."/>
            <person name="Bruttini M."/>
            <person name="Carapelli A."/>
            <person name="Frati F."/>
            <person name="Nardi F."/>
        </authorList>
    </citation>
    <scope>NUCLEOTIDE SEQUENCE [LARGE SCALE GENOMIC DNA]</scope>
    <source>
        <strain evidence="2">DMR45628</strain>
    </source>
</reference>
<feature type="domain" description="PiggyBac transposable element-derived protein" evidence="1">
    <location>
        <begin position="190"/>
        <end position="288"/>
    </location>
</feature>
<evidence type="ECO:0000259" key="1">
    <source>
        <dbReference type="Pfam" id="PF13843"/>
    </source>
</evidence>
<dbReference type="InterPro" id="IPR029526">
    <property type="entry name" value="PGBD"/>
</dbReference>
<evidence type="ECO:0000313" key="2">
    <source>
        <dbReference type="EMBL" id="KAK9708524.1"/>
    </source>
</evidence>
<dbReference type="EMBL" id="JASPKY010000327">
    <property type="protein sequence ID" value="KAK9708524.1"/>
    <property type="molecule type" value="Genomic_DNA"/>
</dbReference>
<gene>
    <name evidence="2" type="ORF">QE152_g27161</name>
</gene>
<name>A0AAW1JX64_POPJA</name>
<protein>
    <submittedName>
        <fullName evidence="2">Transposase IS4</fullName>
    </submittedName>
</protein>